<dbReference type="PROSITE" id="PS50011">
    <property type="entry name" value="PROTEIN_KINASE_DOM"/>
    <property type="match status" value="1"/>
</dbReference>
<keyword evidence="2" id="KW-0418">Kinase</keyword>
<organism evidence="2 3">
    <name type="scientific">Rhynchospora pubera</name>
    <dbReference type="NCBI Taxonomy" id="906938"/>
    <lineage>
        <taxon>Eukaryota</taxon>
        <taxon>Viridiplantae</taxon>
        <taxon>Streptophyta</taxon>
        <taxon>Embryophyta</taxon>
        <taxon>Tracheophyta</taxon>
        <taxon>Spermatophyta</taxon>
        <taxon>Magnoliopsida</taxon>
        <taxon>Liliopsida</taxon>
        <taxon>Poales</taxon>
        <taxon>Cyperaceae</taxon>
        <taxon>Cyperoideae</taxon>
        <taxon>Rhynchosporeae</taxon>
        <taxon>Rhynchospora</taxon>
    </lineage>
</organism>
<name>A0AAV8EHH5_9POAL</name>
<comment type="caution">
    <text evidence="2">The sequence shown here is derived from an EMBL/GenBank/DDBJ whole genome shotgun (WGS) entry which is preliminary data.</text>
</comment>
<dbReference type="GO" id="GO:0005524">
    <property type="term" value="F:ATP binding"/>
    <property type="evidence" value="ECO:0007669"/>
    <property type="project" value="InterPro"/>
</dbReference>
<gene>
    <name evidence="2" type="ORF">LUZ62_064834</name>
</gene>
<feature type="domain" description="Protein kinase" evidence="1">
    <location>
        <begin position="1"/>
        <end position="97"/>
    </location>
</feature>
<dbReference type="EMBL" id="JAMFTS010000003">
    <property type="protein sequence ID" value="KAJ4780577.1"/>
    <property type="molecule type" value="Genomic_DNA"/>
</dbReference>
<dbReference type="Pfam" id="PF07714">
    <property type="entry name" value="PK_Tyr_Ser-Thr"/>
    <property type="match status" value="1"/>
</dbReference>
<evidence type="ECO:0000259" key="1">
    <source>
        <dbReference type="PROSITE" id="PS50011"/>
    </source>
</evidence>
<dbReference type="InterPro" id="IPR011009">
    <property type="entry name" value="Kinase-like_dom_sf"/>
</dbReference>
<evidence type="ECO:0000313" key="2">
    <source>
        <dbReference type="EMBL" id="KAJ4780577.1"/>
    </source>
</evidence>
<dbReference type="InterPro" id="IPR001245">
    <property type="entry name" value="Ser-Thr/Tyr_kinase_cat_dom"/>
</dbReference>
<protein>
    <submittedName>
        <fullName evidence="2">Leucine-rich repeat protein kinase family protein</fullName>
    </submittedName>
</protein>
<accession>A0AAV8EHH5</accession>
<proteinExistence type="predicted"/>
<dbReference type="Proteomes" id="UP001140206">
    <property type="component" value="Chromosome 3"/>
</dbReference>
<dbReference type="Gene3D" id="1.10.510.10">
    <property type="entry name" value="Transferase(Phosphotransferase) domain 1"/>
    <property type="match status" value="1"/>
</dbReference>
<dbReference type="InterPro" id="IPR000719">
    <property type="entry name" value="Prot_kinase_dom"/>
</dbReference>
<keyword evidence="3" id="KW-1185">Reference proteome</keyword>
<dbReference type="SUPFAM" id="SSF56112">
    <property type="entry name" value="Protein kinase-like (PK-like)"/>
    <property type="match status" value="1"/>
</dbReference>
<dbReference type="PANTHER" id="PTHR45631">
    <property type="entry name" value="OS07G0107800 PROTEIN-RELATED"/>
    <property type="match status" value="1"/>
</dbReference>
<sequence length="154" mass="16973">MQLTEKSDVYSFGVVLLEIITGKQPVCQGPQMGPDLIQFVQQRLLNGNIEHILDPNIGGQYSINSIWKVADLALRCTDSPARRPDMTEIVTELKETLNLEMSTMETSSVASEDISQYSNYSRNNFPVGGEVHGSTFEMAYAGGLQQPDFGPSAR</sequence>
<dbReference type="AlphaFoldDB" id="A0AAV8EHH5"/>
<evidence type="ECO:0000313" key="3">
    <source>
        <dbReference type="Proteomes" id="UP001140206"/>
    </source>
</evidence>
<keyword evidence="2" id="KW-0808">Transferase</keyword>
<dbReference type="PANTHER" id="PTHR45631:SF202">
    <property type="entry name" value="SENESCENCE-INDUCED RECEPTOR-LIKE SERINE_THREONINE-PROTEIN KINASE"/>
    <property type="match status" value="1"/>
</dbReference>
<reference evidence="2" key="1">
    <citation type="submission" date="2022-08" db="EMBL/GenBank/DDBJ databases">
        <authorList>
            <person name="Marques A."/>
        </authorList>
    </citation>
    <scope>NUCLEOTIDE SEQUENCE</scope>
    <source>
        <strain evidence="2">RhyPub2mFocal</strain>
        <tissue evidence="2">Leaves</tissue>
    </source>
</reference>
<dbReference type="GO" id="GO:0004672">
    <property type="term" value="F:protein kinase activity"/>
    <property type="evidence" value="ECO:0007669"/>
    <property type="project" value="InterPro"/>
</dbReference>